<evidence type="ECO:0000256" key="4">
    <source>
        <dbReference type="PROSITE-ProRule" id="PRU00317"/>
    </source>
</evidence>
<proteinExistence type="predicted"/>
<evidence type="ECO:0000313" key="6">
    <source>
        <dbReference type="EMBL" id="ETN70475.1"/>
    </source>
</evidence>
<dbReference type="GO" id="GO:0010608">
    <property type="term" value="P:post-transcriptional regulation of gene expression"/>
    <property type="evidence" value="ECO:0007669"/>
    <property type="project" value="TreeGrafter"/>
</dbReference>
<gene>
    <name evidence="6" type="ORF">NECAME_04898</name>
</gene>
<evidence type="ECO:0000256" key="1">
    <source>
        <dbReference type="ARBA" id="ARBA00022473"/>
    </source>
</evidence>
<dbReference type="KEGG" id="nai:NECAME_04898"/>
<dbReference type="GO" id="GO:0030154">
    <property type="term" value="P:cell differentiation"/>
    <property type="evidence" value="ECO:0007669"/>
    <property type="project" value="UniProtKB-KW"/>
</dbReference>
<protein>
    <submittedName>
        <fullName evidence="6">RNA binding repeat protein, Pumilio-family</fullName>
    </submittedName>
</protein>
<dbReference type="GO" id="GO:0003730">
    <property type="term" value="F:mRNA 3'-UTR binding"/>
    <property type="evidence" value="ECO:0007669"/>
    <property type="project" value="TreeGrafter"/>
</dbReference>
<dbReference type="Pfam" id="PF00806">
    <property type="entry name" value="PUF"/>
    <property type="match status" value="5"/>
</dbReference>
<dbReference type="EMBL" id="KI668947">
    <property type="protein sequence ID" value="ETN70475.1"/>
    <property type="molecule type" value="Genomic_DNA"/>
</dbReference>
<keyword evidence="2" id="KW-0677">Repeat</keyword>
<dbReference type="PANTHER" id="PTHR12537">
    <property type="entry name" value="RNA BINDING PROTEIN PUMILIO-RELATED"/>
    <property type="match status" value="1"/>
</dbReference>
<dbReference type="GO" id="GO:0005737">
    <property type="term" value="C:cytoplasm"/>
    <property type="evidence" value="ECO:0007669"/>
    <property type="project" value="TreeGrafter"/>
</dbReference>
<keyword evidence="3" id="KW-0221">Differentiation</keyword>
<sequence>MAPFLFQGGHVIGGNTAMPFSSGSPAAPGFGYGAWSGMYPSHQPPTTSTSDECIKKGGGGSNALPNLAAPHMMYMQYNQSNPQTPTLGNSPTFFGSAMNGIQNMSLAPGSSLSGYGGSRAPFFNAQPQPNNVSPFSGMHQRRLMDESGPRMAGNRSHILEDFRNNRTTPPLQITDILSHVVEFAKDQHGSRFIQQKLERASVKEKQLLFDEVLANAHALMVDVFGNYVIQVLKCVKDQNGNHVVQKVIEKVKPERLQFIINTFTKNGPDTVAGNVLRYAQHKFASNVIEKCLICAGSHHKTLLIDEVCGTPNDPQPPILLMMKDQFANYVVQKMLDIADPVYRKKMMYAIKPHIPVLRKYSYGKHIITKLEKYFQKQQYNHAQHQHPQYDMTGMQVANVNPAVM</sequence>
<feature type="repeat" description="Pumilio" evidence="4">
    <location>
        <begin position="313"/>
        <end position="348"/>
    </location>
</feature>
<dbReference type="InterPro" id="IPR033133">
    <property type="entry name" value="PUM-HD"/>
</dbReference>
<dbReference type="SUPFAM" id="SSF48371">
    <property type="entry name" value="ARM repeat"/>
    <property type="match status" value="1"/>
</dbReference>
<dbReference type="Proteomes" id="UP000053676">
    <property type="component" value="Unassembled WGS sequence"/>
</dbReference>
<feature type="repeat" description="Pumilio" evidence="4">
    <location>
        <begin position="175"/>
        <end position="210"/>
    </location>
</feature>
<dbReference type="InterPro" id="IPR001313">
    <property type="entry name" value="Pumilio_RNA-bd_rpt"/>
</dbReference>
<name>W2SLI6_NECAM</name>
<evidence type="ECO:0000313" key="7">
    <source>
        <dbReference type="Proteomes" id="UP000053676"/>
    </source>
</evidence>
<dbReference type="AlphaFoldDB" id="W2SLI6"/>
<dbReference type="InterPro" id="IPR016024">
    <property type="entry name" value="ARM-type_fold"/>
</dbReference>
<keyword evidence="7" id="KW-1185">Reference proteome</keyword>
<keyword evidence="1" id="KW-0217">Developmental protein</keyword>
<evidence type="ECO:0000259" key="5">
    <source>
        <dbReference type="PROSITE" id="PS50303"/>
    </source>
</evidence>
<evidence type="ECO:0000256" key="3">
    <source>
        <dbReference type="ARBA" id="ARBA00022782"/>
    </source>
</evidence>
<evidence type="ECO:0000256" key="2">
    <source>
        <dbReference type="ARBA" id="ARBA00022737"/>
    </source>
</evidence>
<dbReference type="STRING" id="51031.W2SLI6"/>
<dbReference type="Gene3D" id="1.25.10.10">
    <property type="entry name" value="Leucine-rich Repeat Variant"/>
    <property type="match status" value="3"/>
</dbReference>
<dbReference type="OrthoDB" id="668540at2759"/>
<feature type="repeat" description="Pumilio" evidence="4">
    <location>
        <begin position="226"/>
        <end position="261"/>
    </location>
</feature>
<dbReference type="GO" id="GO:0005634">
    <property type="term" value="C:nucleus"/>
    <property type="evidence" value="ECO:0007669"/>
    <property type="project" value="TreeGrafter"/>
</dbReference>
<organism evidence="6 7">
    <name type="scientific">Necator americanus</name>
    <name type="common">Human hookworm</name>
    <dbReference type="NCBI Taxonomy" id="51031"/>
    <lineage>
        <taxon>Eukaryota</taxon>
        <taxon>Metazoa</taxon>
        <taxon>Ecdysozoa</taxon>
        <taxon>Nematoda</taxon>
        <taxon>Chromadorea</taxon>
        <taxon>Rhabditida</taxon>
        <taxon>Rhabditina</taxon>
        <taxon>Rhabditomorpha</taxon>
        <taxon>Strongyloidea</taxon>
        <taxon>Ancylostomatidae</taxon>
        <taxon>Bunostominae</taxon>
        <taxon>Necator</taxon>
    </lineage>
</organism>
<feature type="repeat" description="Pumilio" evidence="4">
    <location>
        <begin position="270"/>
        <end position="305"/>
    </location>
</feature>
<dbReference type="PROSITE" id="PS50303">
    <property type="entry name" value="PUM_HD"/>
    <property type="match status" value="1"/>
</dbReference>
<dbReference type="PANTHER" id="PTHR12537:SF12">
    <property type="entry name" value="MATERNAL PROTEIN PUMILIO"/>
    <property type="match status" value="1"/>
</dbReference>
<dbReference type="SMART" id="SM00025">
    <property type="entry name" value="Pumilio"/>
    <property type="match status" value="4"/>
</dbReference>
<accession>W2SLI6</accession>
<dbReference type="InterPro" id="IPR011989">
    <property type="entry name" value="ARM-like"/>
</dbReference>
<dbReference type="PROSITE" id="PS50302">
    <property type="entry name" value="PUM"/>
    <property type="match status" value="4"/>
</dbReference>
<reference evidence="7" key="1">
    <citation type="journal article" date="2014" name="Nat. Genet.">
        <title>Genome of the human hookworm Necator americanus.</title>
        <authorList>
            <person name="Tang Y.T."/>
            <person name="Gao X."/>
            <person name="Rosa B.A."/>
            <person name="Abubucker S."/>
            <person name="Hallsworth-Pepin K."/>
            <person name="Martin J."/>
            <person name="Tyagi R."/>
            <person name="Heizer E."/>
            <person name="Zhang X."/>
            <person name="Bhonagiri-Palsikar V."/>
            <person name="Minx P."/>
            <person name="Warren W.C."/>
            <person name="Wang Q."/>
            <person name="Zhan B."/>
            <person name="Hotez P.J."/>
            <person name="Sternberg P.W."/>
            <person name="Dougall A."/>
            <person name="Gaze S.T."/>
            <person name="Mulvenna J."/>
            <person name="Sotillo J."/>
            <person name="Ranganathan S."/>
            <person name="Rabelo E.M."/>
            <person name="Wilson R.K."/>
            <person name="Felgner P.L."/>
            <person name="Bethony J."/>
            <person name="Hawdon J.M."/>
            <person name="Gasser R.B."/>
            <person name="Loukas A."/>
            <person name="Mitreva M."/>
        </authorList>
    </citation>
    <scope>NUCLEOTIDE SEQUENCE [LARGE SCALE GENOMIC DNA]</scope>
</reference>
<feature type="domain" description="PUM-HD" evidence="5">
    <location>
        <begin position="154"/>
        <end position="404"/>
    </location>
</feature>